<keyword evidence="1" id="KW-1133">Transmembrane helix</keyword>
<dbReference type="OrthoDB" id="2134071at2"/>
<keyword evidence="1" id="KW-0472">Membrane</keyword>
<sequence length="361" mass="41337">MREYLSRFFNLINTFDSAILPESIFKVDLRYLCYRLIKSNLFQERFMGKKRKFQVLLVAIVLLLSIVLVVRLSNTDDSGRNSESSVIIPSDIELEESGTEVESEAEPESLYDADTTAAEVIERVMNEYEVYPDQVSIVYRGLQNGDQYLLNEEEIFYAASTIKVAIAAIYVDLIEQGSLGWKSELPYSDSYYEEGEGDITNLEKMSAYPVDELIYQMLIYSDNTATNVLAAYYTSTFEDYRSAIYELSGVEYIDPELYEGNYITAEVLAQILLIISENDRYDSIVEIMKEAQTGYRLKQYVSEGMAAKYGSYEEWQHDTGIYYDGETPVYLLVVLTNGVGNVDEFMGDLNLQINEWQEAVQ</sequence>
<keyword evidence="1" id="KW-0812">Transmembrane</keyword>
<dbReference type="EMBL" id="CP034465">
    <property type="protein sequence ID" value="AZP04107.1"/>
    <property type="molecule type" value="Genomic_DNA"/>
</dbReference>
<dbReference type="GO" id="GO:0008800">
    <property type="term" value="F:beta-lactamase activity"/>
    <property type="evidence" value="ECO:0007669"/>
    <property type="project" value="InterPro"/>
</dbReference>
<dbReference type="PANTHER" id="PTHR35333">
    <property type="entry name" value="BETA-LACTAMASE"/>
    <property type="match status" value="1"/>
</dbReference>
<keyword evidence="3" id="KW-0378">Hydrolase</keyword>
<evidence type="ECO:0000256" key="1">
    <source>
        <dbReference type="SAM" id="Phobius"/>
    </source>
</evidence>
<dbReference type="SUPFAM" id="SSF56601">
    <property type="entry name" value="beta-lactamase/transpeptidase-like"/>
    <property type="match status" value="1"/>
</dbReference>
<accession>A0A3S9H9V6</accession>
<reference evidence="4" key="1">
    <citation type="submission" date="2018-12" db="EMBL/GenBank/DDBJ databases">
        <title>Complete genome sequencing of Jeotgalibaca sp. H21T32.</title>
        <authorList>
            <person name="Bae J.-W."/>
            <person name="Lee S.-Y."/>
        </authorList>
    </citation>
    <scope>NUCLEOTIDE SEQUENCE [LARGE SCALE GENOMIC DNA]</scope>
    <source>
        <strain evidence="4">H21T32</strain>
    </source>
</reference>
<dbReference type="GO" id="GO:0030655">
    <property type="term" value="P:beta-lactam antibiotic catabolic process"/>
    <property type="evidence" value="ECO:0007669"/>
    <property type="project" value="InterPro"/>
</dbReference>
<dbReference type="InterPro" id="IPR045155">
    <property type="entry name" value="Beta-lactam_cat"/>
</dbReference>
<evidence type="ECO:0000313" key="4">
    <source>
        <dbReference type="Proteomes" id="UP000273326"/>
    </source>
</evidence>
<evidence type="ECO:0000313" key="3">
    <source>
        <dbReference type="EMBL" id="AZP04107.1"/>
    </source>
</evidence>
<dbReference type="Gene3D" id="3.40.710.10">
    <property type="entry name" value="DD-peptidase/beta-lactamase superfamily"/>
    <property type="match status" value="1"/>
</dbReference>
<dbReference type="Pfam" id="PF13354">
    <property type="entry name" value="Beta-lactamase2"/>
    <property type="match status" value="1"/>
</dbReference>
<dbReference type="Proteomes" id="UP000273326">
    <property type="component" value="Chromosome"/>
</dbReference>
<proteinExistence type="predicted"/>
<gene>
    <name evidence="3" type="ORF">EJN90_05170</name>
</gene>
<feature type="domain" description="Beta-lactamase class A catalytic" evidence="2">
    <location>
        <begin position="136"/>
        <end position="336"/>
    </location>
</feature>
<dbReference type="InterPro" id="IPR000871">
    <property type="entry name" value="Beta-lactam_class-A"/>
</dbReference>
<protein>
    <submittedName>
        <fullName evidence="3">Serine hydrolase</fullName>
    </submittedName>
</protein>
<dbReference type="KEGG" id="jeh:EJN90_05170"/>
<dbReference type="AlphaFoldDB" id="A0A3S9H9V6"/>
<evidence type="ECO:0000259" key="2">
    <source>
        <dbReference type="Pfam" id="PF13354"/>
    </source>
</evidence>
<dbReference type="InterPro" id="IPR012338">
    <property type="entry name" value="Beta-lactam/transpept-like"/>
</dbReference>
<name>A0A3S9H9V6_9LACT</name>
<feature type="transmembrane region" description="Helical" evidence="1">
    <location>
        <begin position="53"/>
        <end position="72"/>
    </location>
</feature>
<dbReference type="PANTHER" id="PTHR35333:SF3">
    <property type="entry name" value="BETA-LACTAMASE-TYPE TRANSPEPTIDASE FOLD CONTAINING PROTEIN"/>
    <property type="match status" value="1"/>
</dbReference>
<organism evidence="3 4">
    <name type="scientific">Jeotgalibaca ciconiae</name>
    <dbReference type="NCBI Taxonomy" id="2496265"/>
    <lineage>
        <taxon>Bacteria</taxon>
        <taxon>Bacillati</taxon>
        <taxon>Bacillota</taxon>
        <taxon>Bacilli</taxon>
        <taxon>Lactobacillales</taxon>
        <taxon>Carnobacteriaceae</taxon>
        <taxon>Jeotgalibaca</taxon>
    </lineage>
</organism>
<dbReference type="GO" id="GO:0046677">
    <property type="term" value="P:response to antibiotic"/>
    <property type="evidence" value="ECO:0007669"/>
    <property type="project" value="InterPro"/>
</dbReference>
<keyword evidence="4" id="KW-1185">Reference proteome</keyword>